<dbReference type="PROSITE" id="PS00518">
    <property type="entry name" value="ZF_RING_1"/>
    <property type="match status" value="1"/>
</dbReference>
<dbReference type="RefSeq" id="YP_009049830.1">
    <property type="nucleotide sequence ID" value="NC_024625.1"/>
</dbReference>
<evidence type="ECO:0000256" key="1">
    <source>
        <dbReference type="ARBA" id="ARBA00022723"/>
    </source>
</evidence>
<accession>A0A068LMF2</accession>
<gene>
    <name evidence="5" type="ORF">pesp004</name>
</gene>
<dbReference type="EMBL" id="KM009991">
    <property type="protein sequence ID" value="AIE47736.1"/>
    <property type="molecule type" value="Genomic_DNA"/>
</dbReference>
<keyword evidence="1" id="KW-0479">Metal-binding</keyword>
<feature type="compositionally biased region" description="Basic and acidic residues" evidence="4">
    <location>
        <begin position="492"/>
        <end position="504"/>
    </location>
</feature>
<evidence type="ECO:0000256" key="2">
    <source>
        <dbReference type="ARBA" id="ARBA00022771"/>
    </source>
</evidence>
<dbReference type="GeneID" id="20003919"/>
<feature type="compositionally biased region" description="Low complexity" evidence="4">
    <location>
        <begin position="389"/>
        <end position="400"/>
    </location>
</feature>
<dbReference type="Proteomes" id="UP000203240">
    <property type="component" value="Segment"/>
</dbReference>
<protein>
    <submittedName>
        <fullName evidence="5">Hoar</fullName>
    </submittedName>
</protein>
<feature type="compositionally biased region" description="Low complexity" evidence="4">
    <location>
        <begin position="414"/>
        <end position="428"/>
    </location>
</feature>
<proteinExistence type="predicted"/>
<name>A0A068LMF2_9ABAC</name>
<reference evidence="5 6" key="1">
    <citation type="journal article" date="2015" name="Genome Announc.">
        <title>A Distinct Group II Alphabaculovirus Isolated from a Peridroma Species.</title>
        <authorList>
            <person name="Rohrmann G.F."/>
            <person name="Erlandson M.A."/>
            <person name="Theilmann D.A."/>
        </authorList>
    </citation>
    <scope>NUCLEOTIDE SEQUENCE [LARGE SCALE GENOMIC DNA]</scope>
    <source>
        <strain evidence="5">GR_167</strain>
    </source>
</reference>
<feature type="compositionally biased region" description="Acidic residues" evidence="4">
    <location>
        <begin position="376"/>
        <end position="388"/>
    </location>
</feature>
<keyword evidence="3" id="KW-0862">Zinc</keyword>
<feature type="region of interest" description="Disordered" evidence="4">
    <location>
        <begin position="492"/>
        <end position="527"/>
    </location>
</feature>
<keyword evidence="2" id="KW-0863">Zinc-finger</keyword>
<keyword evidence="6" id="KW-1185">Reference proteome</keyword>
<sequence>MVFLLLLLQYPDPHKHLQMAYNPVRKVVHVYLQVKRKGSFIHVGNVDEVNTNTSWKFVNVTFKDHYVYSNRFQDLYNVIVNMNPGKDNTALKTLLTLFTKCIILEHLIFCTQDYVLYYNKIDKDNETYSLFDKFMSRLPDLSLQEAVIDCTRLHEKVRTIGADLRSINFGCEIRATLHRIREIVSPAINVEYTNVQNKIKKQLARCSEILAVYKIFNLATTCQKCKAAYTYYTHDRCNHRLCTQCAFTSLFKKKQCIVCLQLDTLRGDDSINDFANEFENDFNNTGALVANNNANNVADDNDDSSSNDSNGDDLSGDDDDDDDVSNDMVDGENVVDNEVNNDFDVDDASADGDDEDVDANVNATTDAELNNATTDADAELNTVDENDDASVNADDANIADSDSDDDDDDDVNADDAASVNADDNDVNANADASVNANDCVNANASVNDDTTVNDVAVVNANVNSNVDASVNADVEEDSHDDEYMVATQVKCAESDSSVKRHDDDNACDGSTFRRKSNDDDDGNDGAMSDAELQQVTEAIAIITRTINSPTADVVAPVAVPESDDIGAVLEELCKTCSNDGDELDNAVMSIVNPPSVAPEPTTSVAELLQDLLGGDNVNDNTTVNDDAPVNDDTLVNDDATVNDANTSDAQINHESAARIKQELAGGVLVKEEPIPDEPVDYFEYEFMGGHVVSDRIFKLERDDDCYPVSPPPAEAIVVNDADADDDDVVFVDETPSTLRLKRPCFKLTSHSRVLVDEPPPTKRVKLEK</sequence>
<dbReference type="GO" id="GO:0008270">
    <property type="term" value="F:zinc ion binding"/>
    <property type="evidence" value="ECO:0007669"/>
    <property type="project" value="UniProtKB-KW"/>
</dbReference>
<feature type="compositionally biased region" description="Polar residues" evidence="4">
    <location>
        <begin position="364"/>
        <end position="374"/>
    </location>
</feature>
<dbReference type="InterPro" id="IPR017907">
    <property type="entry name" value="Znf_RING_CS"/>
</dbReference>
<evidence type="ECO:0000313" key="6">
    <source>
        <dbReference type="Proteomes" id="UP000203240"/>
    </source>
</evidence>
<organism evidence="5 6">
    <name type="scientific">Peridroma alphabaculovirus</name>
    <dbReference type="NCBI Taxonomy" id="1346829"/>
    <lineage>
        <taxon>Viruses</taxon>
        <taxon>Viruses incertae sedis</taxon>
        <taxon>Naldaviricetes</taxon>
        <taxon>Lefavirales</taxon>
        <taxon>Baculoviridae</taxon>
        <taxon>Alphabaculovirus</taxon>
    </lineage>
</organism>
<feature type="compositionally biased region" description="Acidic residues" evidence="4">
    <location>
        <begin position="401"/>
        <end position="413"/>
    </location>
</feature>
<dbReference type="OrthoDB" id="11819at10239"/>
<evidence type="ECO:0000313" key="5">
    <source>
        <dbReference type="EMBL" id="AIE47736.1"/>
    </source>
</evidence>
<evidence type="ECO:0000256" key="4">
    <source>
        <dbReference type="SAM" id="MobiDB-lite"/>
    </source>
</evidence>
<feature type="region of interest" description="Disordered" evidence="4">
    <location>
        <begin position="292"/>
        <end position="428"/>
    </location>
</feature>
<evidence type="ECO:0000256" key="3">
    <source>
        <dbReference type="ARBA" id="ARBA00022833"/>
    </source>
</evidence>
<feature type="compositionally biased region" description="Acidic residues" evidence="4">
    <location>
        <begin position="299"/>
        <end position="358"/>
    </location>
</feature>